<accession>A0A559KDB1</accession>
<gene>
    <name evidence="1" type="ORF">FPZ49_10415</name>
</gene>
<comment type="caution">
    <text evidence="1">The sequence shown here is derived from an EMBL/GenBank/DDBJ whole genome shotgun (WGS) entry which is preliminary data.</text>
</comment>
<evidence type="ECO:0000313" key="1">
    <source>
        <dbReference type="EMBL" id="TVY10120.1"/>
    </source>
</evidence>
<proteinExistence type="predicted"/>
<reference evidence="1 2" key="1">
    <citation type="submission" date="2019-07" db="EMBL/GenBank/DDBJ databases">
        <authorList>
            <person name="Kim J."/>
        </authorList>
    </citation>
    <scope>NUCLEOTIDE SEQUENCE [LARGE SCALE GENOMIC DNA]</scope>
    <source>
        <strain evidence="1 2">JC52</strain>
    </source>
</reference>
<name>A0A559KDB1_9BACL</name>
<dbReference type="AlphaFoldDB" id="A0A559KDB1"/>
<dbReference type="Gene3D" id="3.40.50.300">
    <property type="entry name" value="P-loop containing nucleotide triphosphate hydrolases"/>
    <property type="match status" value="1"/>
</dbReference>
<organism evidence="1 2">
    <name type="scientific">Paenibacillus cremeus</name>
    <dbReference type="NCBI Taxonomy" id="2163881"/>
    <lineage>
        <taxon>Bacteria</taxon>
        <taxon>Bacillati</taxon>
        <taxon>Bacillota</taxon>
        <taxon>Bacilli</taxon>
        <taxon>Bacillales</taxon>
        <taxon>Paenibacillaceae</taxon>
        <taxon>Paenibacillus</taxon>
    </lineage>
</organism>
<dbReference type="EMBL" id="VNJI01000010">
    <property type="protein sequence ID" value="TVY10120.1"/>
    <property type="molecule type" value="Genomic_DNA"/>
</dbReference>
<dbReference type="RefSeq" id="WP_144846208.1">
    <property type="nucleotide sequence ID" value="NZ_VNJI01000010.1"/>
</dbReference>
<dbReference type="SUPFAM" id="SSF52540">
    <property type="entry name" value="P-loop containing nucleoside triphosphate hydrolases"/>
    <property type="match status" value="1"/>
</dbReference>
<dbReference type="Gene3D" id="3.40.50.10850">
    <property type="entry name" value="Ntrc-like two-domain protein"/>
    <property type="match status" value="1"/>
</dbReference>
<keyword evidence="2" id="KW-1185">Reference proteome</keyword>
<sequence>MRKMTLVLLDSDRYFSEMLSVFIRTSEYADRFTIHCFSSKPQGLQFLEETQEPFILLVQETWLPLPETLARLKLGCTVLISDHHHSVLEVDYPVLCKFQPLDRLLSEVAAHYNDYCAVQQPLLGSRSTRVIAVYSTVGGAGKTVTALQIAKQLTLHGERVCCVSFERLPSYAWYPVQDAAGAEAFSSMVYYAKMNPKLLSSKIERWKSKHPVMKFDYIPPLAHLREWQELTEDDAASILQGLVDAKLYDVLVLDLDSILNDVMRQLLVKSDQVLWLLLDDVVYLQKTVTSLSEFRQTDEPDSWLDLKKKISFVQNKRTGAPLNDFEGLGFRLSGALPYVPDWKAIGRLEQLSSPMFAEAAAELVRSKESEVVSLVV</sequence>
<dbReference type="InterPro" id="IPR027417">
    <property type="entry name" value="P-loop_NTPase"/>
</dbReference>
<dbReference type="Proteomes" id="UP000317036">
    <property type="component" value="Unassembled WGS sequence"/>
</dbReference>
<dbReference type="OrthoDB" id="3035369at2"/>
<evidence type="ECO:0000313" key="2">
    <source>
        <dbReference type="Proteomes" id="UP000317036"/>
    </source>
</evidence>
<protein>
    <submittedName>
        <fullName evidence="1">AAA family ATPase</fullName>
    </submittedName>
</protein>